<dbReference type="Gene3D" id="2.115.10.20">
    <property type="entry name" value="Glycosyl hydrolase domain, family 43"/>
    <property type="match status" value="1"/>
</dbReference>
<keyword evidence="8" id="KW-1185">Reference proteome</keyword>
<dbReference type="SUPFAM" id="SSF49899">
    <property type="entry name" value="Concanavalin A-like lectins/glucanases"/>
    <property type="match status" value="1"/>
</dbReference>
<protein>
    <submittedName>
        <fullName evidence="7">Glycoside hydrolase family 32 protein</fullName>
    </submittedName>
</protein>
<dbReference type="InterPro" id="IPR013148">
    <property type="entry name" value="Glyco_hydro_32_N"/>
</dbReference>
<dbReference type="Pfam" id="PF00251">
    <property type="entry name" value="Glyco_hydro_32N"/>
    <property type="match status" value="1"/>
</dbReference>
<dbReference type="AlphaFoldDB" id="A0A7H9AQS6"/>
<reference evidence="7 8" key="1">
    <citation type="journal article" date="2006" name="Int. J. Syst. Evol. Microbiol.">
        <title>Costertonia aggregata gen. nov., sp. nov., a mesophilic marine bacterium of the family Flavobacteriaceae, isolated from a mature biofilm.</title>
        <authorList>
            <person name="Kwon K.K."/>
            <person name="Lee Y.K."/>
            <person name="Lee H.K."/>
        </authorList>
    </citation>
    <scope>NUCLEOTIDE SEQUENCE [LARGE SCALE GENOMIC DNA]</scope>
    <source>
        <strain evidence="7 8">KCCM 42265</strain>
    </source>
</reference>
<dbReference type="PROSITE" id="PS51257">
    <property type="entry name" value="PROKAR_LIPOPROTEIN"/>
    <property type="match status" value="1"/>
</dbReference>
<dbReference type="KEGG" id="cagg:HYG79_10640"/>
<accession>A0A7H9AQS6</accession>
<dbReference type="CDD" id="cd18622">
    <property type="entry name" value="GH32_Inu-like"/>
    <property type="match status" value="1"/>
</dbReference>
<dbReference type="Pfam" id="PF08244">
    <property type="entry name" value="Glyco_hydro_32C"/>
    <property type="match status" value="1"/>
</dbReference>
<dbReference type="EMBL" id="CP058595">
    <property type="protein sequence ID" value="QLG45786.1"/>
    <property type="molecule type" value="Genomic_DNA"/>
</dbReference>
<dbReference type="GO" id="GO:0005987">
    <property type="term" value="P:sucrose catabolic process"/>
    <property type="evidence" value="ECO:0007669"/>
    <property type="project" value="TreeGrafter"/>
</dbReference>
<dbReference type="GO" id="GO:0004575">
    <property type="term" value="F:sucrose alpha-glucosidase activity"/>
    <property type="evidence" value="ECO:0007669"/>
    <property type="project" value="TreeGrafter"/>
</dbReference>
<dbReference type="InterPro" id="IPR013189">
    <property type="entry name" value="Glyco_hydro_32_C"/>
</dbReference>
<evidence type="ECO:0000256" key="3">
    <source>
        <dbReference type="ARBA" id="ARBA00023295"/>
    </source>
</evidence>
<name>A0A7H9AQS6_9FLAO</name>
<dbReference type="InterPro" id="IPR018053">
    <property type="entry name" value="Glyco_hydro_32_AS"/>
</dbReference>
<dbReference type="Gene3D" id="2.60.120.560">
    <property type="entry name" value="Exo-inulinase, domain 1"/>
    <property type="match status" value="1"/>
</dbReference>
<dbReference type="InterPro" id="IPR013320">
    <property type="entry name" value="ConA-like_dom_sf"/>
</dbReference>
<gene>
    <name evidence="7" type="ORF">HYG79_10640</name>
</gene>
<feature type="domain" description="Glycosyl hydrolase family 32 C-terminal" evidence="6">
    <location>
        <begin position="402"/>
        <end position="526"/>
    </location>
</feature>
<evidence type="ECO:0000259" key="5">
    <source>
        <dbReference type="Pfam" id="PF00251"/>
    </source>
</evidence>
<evidence type="ECO:0000313" key="7">
    <source>
        <dbReference type="EMBL" id="QLG45786.1"/>
    </source>
</evidence>
<keyword evidence="3 4" id="KW-0326">Glycosidase</keyword>
<feature type="domain" description="Glycosyl hydrolase family 32 N-terminal" evidence="5">
    <location>
        <begin position="48"/>
        <end position="373"/>
    </location>
</feature>
<dbReference type="Proteomes" id="UP000509302">
    <property type="component" value="Chromosome"/>
</dbReference>
<dbReference type="SUPFAM" id="SSF75005">
    <property type="entry name" value="Arabinanase/levansucrase/invertase"/>
    <property type="match status" value="1"/>
</dbReference>
<dbReference type="InterPro" id="IPR001362">
    <property type="entry name" value="Glyco_hydro_32"/>
</dbReference>
<comment type="similarity">
    <text evidence="1 4">Belongs to the glycosyl hydrolase 32 family.</text>
</comment>
<dbReference type="PANTHER" id="PTHR42800">
    <property type="entry name" value="EXOINULINASE INUD (AFU_ORTHOLOGUE AFUA_5G00480)"/>
    <property type="match status" value="1"/>
</dbReference>
<proteinExistence type="inferred from homology"/>
<organism evidence="7 8">
    <name type="scientific">Costertonia aggregata</name>
    <dbReference type="NCBI Taxonomy" id="343403"/>
    <lineage>
        <taxon>Bacteria</taxon>
        <taxon>Pseudomonadati</taxon>
        <taxon>Bacteroidota</taxon>
        <taxon>Flavobacteriia</taxon>
        <taxon>Flavobacteriales</taxon>
        <taxon>Flavobacteriaceae</taxon>
        <taxon>Costertonia</taxon>
    </lineage>
</organism>
<evidence type="ECO:0000256" key="1">
    <source>
        <dbReference type="ARBA" id="ARBA00009902"/>
    </source>
</evidence>
<dbReference type="GO" id="GO:0005737">
    <property type="term" value="C:cytoplasm"/>
    <property type="evidence" value="ECO:0007669"/>
    <property type="project" value="TreeGrafter"/>
</dbReference>
<dbReference type="SMART" id="SM00640">
    <property type="entry name" value="Glyco_32"/>
    <property type="match status" value="1"/>
</dbReference>
<dbReference type="InterPro" id="IPR023296">
    <property type="entry name" value="Glyco_hydro_beta-prop_sf"/>
</dbReference>
<dbReference type="RefSeq" id="WP_179242073.1">
    <property type="nucleotide sequence ID" value="NZ_CP058595.1"/>
</dbReference>
<sequence>MLYSKQSNLLICIFLLLSACKNVDKGKNLMVDESENKYYQEPYRPQFHFSPKKMWMNDPNGMVYHKGVYHLFYQYYPEDIVWGPMHWGHATSKDLVQWEHKPIALYPDENGLIFSGSAVVDFANTSGFGTLDNPALVAIFTYHLMEGEKAGRTDFQTQGIAYSLDNGDTWTKFEENPVIGNNGIKDFRDPKVFWDDINHAWVMSLVAGDHLQLWSSNDLKKWTKLSEFGKKQGAHGGVWECPDLFKLKVEGADEEKWVLLISINPGAPNGGSGTQYFIGDFDGAKFTTKQTREKWIDWGTDNYAGVTYNVLPKDFYGDTYSNDPEQDRIFIGWMSNWAYARETPTKKWRSAMTVPRKLTLKKIGTEYELINYPVSNLNNIIHSEYKETIQIPADSIQSVPFKNYNQSQVKFRTTTKGFELVFKNDVDDELLLTMNSEKETFVLDRRTSGKIDFHEDFASGVQTMPMNNLGQAEFEVRILMDASSIEVFINEGQYVMTAQVFPNKAFNMLDIENNASGTIILNDFEISKVASIWQDVGNTPN</sequence>
<evidence type="ECO:0000313" key="8">
    <source>
        <dbReference type="Proteomes" id="UP000509302"/>
    </source>
</evidence>
<evidence type="ECO:0000256" key="2">
    <source>
        <dbReference type="ARBA" id="ARBA00022801"/>
    </source>
</evidence>
<keyword evidence="2 4" id="KW-0378">Hydrolase</keyword>
<evidence type="ECO:0000256" key="4">
    <source>
        <dbReference type="RuleBase" id="RU362110"/>
    </source>
</evidence>
<dbReference type="PANTHER" id="PTHR42800:SF1">
    <property type="entry name" value="EXOINULINASE INUD (AFU_ORTHOLOGUE AFUA_5G00480)"/>
    <property type="match status" value="1"/>
</dbReference>
<dbReference type="PROSITE" id="PS00609">
    <property type="entry name" value="GLYCOSYL_HYDROL_F32"/>
    <property type="match status" value="1"/>
</dbReference>
<evidence type="ECO:0000259" key="6">
    <source>
        <dbReference type="Pfam" id="PF08244"/>
    </source>
</evidence>